<keyword evidence="2" id="KW-1185">Reference proteome</keyword>
<sequence>MDNNFLSAIKTSGSISTMNYAGYSKRIPQIQKKNETPENAVAQIMTLFLPFLKESISDNSYNQLQQELVKLLREYKSN</sequence>
<evidence type="ECO:0000313" key="1">
    <source>
        <dbReference type="EMBL" id="SJZ30457.1"/>
    </source>
</evidence>
<dbReference type="RefSeq" id="WP_078932392.1">
    <property type="nucleotide sequence ID" value="NZ_FUWG01000003.1"/>
</dbReference>
<reference evidence="1 2" key="1">
    <citation type="submission" date="2017-02" db="EMBL/GenBank/DDBJ databases">
        <authorList>
            <person name="Peterson S.W."/>
        </authorList>
    </citation>
    <scope>NUCLEOTIDE SEQUENCE [LARGE SCALE GENOMIC DNA]</scope>
    <source>
        <strain evidence="1 2">ATCC BAA-908</strain>
    </source>
</reference>
<dbReference type="AlphaFoldDB" id="A0A1T4JK55"/>
<proteinExistence type="predicted"/>
<dbReference type="STRING" id="261392.SAMN02745149_00467"/>
<dbReference type="GeneID" id="78315787"/>
<name>A0A1T4JK55_TREPO</name>
<evidence type="ECO:0000313" key="2">
    <source>
        <dbReference type="Proteomes" id="UP000190423"/>
    </source>
</evidence>
<organism evidence="1 2">
    <name type="scientific">Treponema porcinum</name>
    <dbReference type="NCBI Taxonomy" id="261392"/>
    <lineage>
        <taxon>Bacteria</taxon>
        <taxon>Pseudomonadati</taxon>
        <taxon>Spirochaetota</taxon>
        <taxon>Spirochaetia</taxon>
        <taxon>Spirochaetales</taxon>
        <taxon>Treponemataceae</taxon>
        <taxon>Treponema</taxon>
    </lineage>
</organism>
<dbReference type="EMBL" id="FUWG01000003">
    <property type="protein sequence ID" value="SJZ30457.1"/>
    <property type="molecule type" value="Genomic_DNA"/>
</dbReference>
<accession>A0A1T4JK55</accession>
<dbReference type="Proteomes" id="UP000190423">
    <property type="component" value="Unassembled WGS sequence"/>
</dbReference>
<gene>
    <name evidence="1" type="ORF">SAMN02745149_00467</name>
</gene>
<protein>
    <submittedName>
        <fullName evidence="1">Uncharacterized protein</fullName>
    </submittedName>
</protein>